<keyword evidence="4 6" id="KW-1133">Transmembrane helix</keyword>
<comment type="caution">
    <text evidence="7">The sequence shown here is derived from an EMBL/GenBank/DDBJ whole genome shotgun (WGS) entry which is preliminary data.</text>
</comment>
<comment type="subcellular location">
    <subcellularLocation>
        <location evidence="1">Membrane</location>
        <topology evidence="1">Multi-pass membrane protein</topology>
    </subcellularLocation>
</comment>
<feature type="transmembrane region" description="Helical" evidence="6">
    <location>
        <begin position="170"/>
        <end position="188"/>
    </location>
</feature>
<evidence type="ECO:0000313" key="8">
    <source>
        <dbReference type="Proteomes" id="UP000197361"/>
    </source>
</evidence>
<gene>
    <name evidence="7" type="ORF">CDQ92_01995</name>
</gene>
<dbReference type="RefSeq" id="WP_088439604.1">
    <property type="nucleotide sequence ID" value="NZ_BMMC01000028.1"/>
</dbReference>
<feature type="transmembrane region" description="Helical" evidence="6">
    <location>
        <begin position="147"/>
        <end position="164"/>
    </location>
</feature>
<evidence type="ECO:0000256" key="3">
    <source>
        <dbReference type="ARBA" id="ARBA00022692"/>
    </source>
</evidence>
<dbReference type="InterPro" id="IPR006214">
    <property type="entry name" value="Bax_inhibitor_1-related"/>
</dbReference>
<feature type="transmembrane region" description="Helical" evidence="6">
    <location>
        <begin position="91"/>
        <end position="110"/>
    </location>
</feature>
<dbReference type="EMBL" id="NISK01000001">
    <property type="protein sequence ID" value="OWQ98972.1"/>
    <property type="molecule type" value="Genomic_DNA"/>
</dbReference>
<evidence type="ECO:0008006" key="9">
    <source>
        <dbReference type="Google" id="ProtNLM"/>
    </source>
</evidence>
<keyword evidence="5 6" id="KW-0472">Membrane</keyword>
<keyword evidence="3 6" id="KW-0812">Transmembrane</keyword>
<reference evidence="7 8" key="1">
    <citation type="journal article" date="2010" name="Int. J. Syst. Evol. Microbiol.">
        <title>Sphingopyxis bauzanensis sp. nov., a psychrophilic bacterium isolated from soil.</title>
        <authorList>
            <person name="Zhang D.C."/>
            <person name="Liu H.C."/>
            <person name="Xin Y.H."/>
            <person name="Zhou Y.G."/>
            <person name="Schinner F."/>
            <person name="Margesin R."/>
        </authorList>
    </citation>
    <scope>NUCLEOTIDE SEQUENCE [LARGE SCALE GENOMIC DNA]</scope>
    <source>
        <strain evidence="7 8">DSM 22271</strain>
    </source>
</reference>
<dbReference type="GO" id="GO:0005886">
    <property type="term" value="C:plasma membrane"/>
    <property type="evidence" value="ECO:0007669"/>
    <property type="project" value="TreeGrafter"/>
</dbReference>
<dbReference type="AlphaFoldDB" id="A0A246K0E0"/>
<name>A0A246K0E0_9SPHN</name>
<evidence type="ECO:0000256" key="2">
    <source>
        <dbReference type="ARBA" id="ARBA00010350"/>
    </source>
</evidence>
<dbReference type="OrthoDB" id="9793828at2"/>
<protein>
    <recommendedName>
        <fullName evidence="9">BAX inhibitor (BI)-1/YccA family protein</fullName>
    </recommendedName>
</protein>
<comment type="similarity">
    <text evidence="2 6">Belongs to the BI1 family.</text>
</comment>
<organism evidence="7 8">
    <name type="scientific">Sphingopyxis bauzanensis</name>
    <dbReference type="NCBI Taxonomy" id="651663"/>
    <lineage>
        <taxon>Bacteria</taxon>
        <taxon>Pseudomonadati</taxon>
        <taxon>Pseudomonadota</taxon>
        <taxon>Alphaproteobacteria</taxon>
        <taxon>Sphingomonadales</taxon>
        <taxon>Sphingomonadaceae</taxon>
        <taxon>Sphingopyxis</taxon>
    </lineage>
</organism>
<dbReference type="Proteomes" id="UP000197361">
    <property type="component" value="Unassembled WGS sequence"/>
</dbReference>
<feature type="transmembrane region" description="Helical" evidence="6">
    <location>
        <begin position="116"/>
        <end position="135"/>
    </location>
</feature>
<dbReference type="PANTHER" id="PTHR23291:SF50">
    <property type="entry name" value="PROTEIN LIFEGUARD 4"/>
    <property type="match status" value="1"/>
</dbReference>
<keyword evidence="8" id="KW-1185">Reference proteome</keyword>
<evidence type="ECO:0000256" key="4">
    <source>
        <dbReference type="ARBA" id="ARBA00022989"/>
    </source>
</evidence>
<evidence type="ECO:0000256" key="6">
    <source>
        <dbReference type="RuleBase" id="RU004379"/>
    </source>
</evidence>
<dbReference type="Pfam" id="PF01027">
    <property type="entry name" value="Bax1-I"/>
    <property type="match status" value="1"/>
</dbReference>
<sequence length="244" mass="26157">MERFFRRRGGSAVTGIQFDAGLRKHLTGVFAYMGGGLVLSAAIAFAVANIVPLAALIFGTPLKWVAIFAPLALVMFASFRFEKLSMSALQGLFWGFAALMGVSLASALLLFTGASIVQAFLSAAVVFLAMALWGYTTRRDLSGWGSFLMIGLVGVVGASIVNLFLASGILSLIVSIIGVIVFTGLTAWDMQRLRSEYFAYSEMNAGSGQISLGKLQMMGALSLYLNFVNLFQMLLSLFGQRQEG</sequence>
<feature type="transmembrane region" description="Helical" evidence="6">
    <location>
        <begin position="61"/>
        <end position="79"/>
    </location>
</feature>
<dbReference type="CDD" id="cd10432">
    <property type="entry name" value="BI-1-like_bacterial"/>
    <property type="match status" value="1"/>
</dbReference>
<dbReference type="PANTHER" id="PTHR23291">
    <property type="entry name" value="BAX INHIBITOR-RELATED"/>
    <property type="match status" value="1"/>
</dbReference>
<evidence type="ECO:0000256" key="1">
    <source>
        <dbReference type="ARBA" id="ARBA00004141"/>
    </source>
</evidence>
<accession>A0A246K0E0</accession>
<feature type="transmembrane region" description="Helical" evidence="6">
    <location>
        <begin position="29"/>
        <end position="55"/>
    </location>
</feature>
<evidence type="ECO:0000256" key="5">
    <source>
        <dbReference type="ARBA" id="ARBA00023136"/>
    </source>
</evidence>
<evidence type="ECO:0000313" key="7">
    <source>
        <dbReference type="EMBL" id="OWQ98972.1"/>
    </source>
</evidence>
<proteinExistence type="inferred from homology"/>